<feature type="domain" description="Thioredoxin" evidence="3">
    <location>
        <begin position="33"/>
        <end position="221"/>
    </location>
</feature>
<dbReference type="InterPro" id="IPR012336">
    <property type="entry name" value="Thioredoxin-like_fold"/>
</dbReference>
<name>A0A975ESC5_9RHOB</name>
<dbReference type="Gene3D" id="3.40.30.10">
    <property type="entry name" value="Glutaredoxin"/>
    <property type="match status" value="1"/>
</dbReference>
<proteinExistence type="inferred from homology"/>
<dbReference type="EMBL" id="CP060010">
    <property type="protein sequence ID" value="QTN37278.1"/>
    <property type="molecule type" value="Genomic_DNA"/>
</dbReference>
<evidence type="ECO:0000256" key="1">
    <source>
        <dbReference type="ARBA" id="ARBA00003565"/>
    </source>
</evidence>
<dbReference type="AlphaFoldDB" id="A0A975ESC5"/>
<comment type="function">
    <text evidence="1">May be required for disulfide bond formation in some proteins.</text>
</comment>
<gene>
    <name evidence="4" type="ORF">HZ995_07210</name>
</gene>
<sequence>MNRMIPLAIVVAAIIAAGAYFLMQGNVTEVEVTQIETPAEPENADAAASAIPDMVLGDANAPITMIEYASYTCPHCGSFHQNTYPQLKADYIDTGKVKFVFREVYFDRFGLWASMIARCGGQERFFGITDLMFKTQAEWTRAGEPVAIADELRKIGRIAGLNDDELNACLQNEESAQTLVEWFQTNAARDDINSTPSFVINGTKYGNMSYAEMKELLDGML</sequence>
<dbReference type="Pfam" id="PF13462">
    <property type="entry name" value="Thioredoxin_4"/>
    <property type="match status" value="1"/>
</dbReference>
<dbReference type="SUPFAM" id="SSF52833">
    <property type="entry name" value="Thioredoxin-like"/>
    <property type="match status" value="1"/>
</dbReference>
<dbReference type="Proteomes" id="UP000665026">
    <property type="component" value="Chromosome"/>
</dbReference>
<organism evidence="4 5">
    <name type="scientific">Cognatishimia activa</name>
    <dbReference type="NCBI Taxonomy" id="1715691"/>
    <lineage>
        <taxon>Bacteria</taxon>
        <taxon>Pseudomonadati</taxon>
        <taxon>Pseudomonadota</taxon>
        <taxon>Alphaproteobacteria</taxon>
        <taxon>Rhodobacterales</taxon>
        <taxon>Paracoccaceae</taxon>
        <taxon>Cognatishimia</taxon>
    </lineage>
</organism>
<dbReference type="PROSITE" id="PS51352">
    <property type="entry name" value="THIOREDOXIN_2"/>
    <property type="match status" value="1"/>
</dbReference>
<dbReference type="InterPro" id="IPR013766">
    <property type="entry name" value="Thioredoxin_domain"/>
</dbReference>
<evidence type="ECO:0000313" key="4">
    <source>
        <dbReference type="EMBL" id="QTN37278.1"/>
    </source>
</evidence>
<evidence type="ECO:0000256" key="2">
    <source>
        <dbReference type="ARBA" id="ARBA00005791"/>
    </source>
</evidence>
<evidence type="ECO:0000259" key="3">
    <source>
        <dbReference type="PROSITE" id="PS51352"/>
    </source>
</evidence>
<dbReference type="KEGG" id="cact:HZ995_07210"/>
<dbReference type="PANTHER" id="PTHR13887">
    <property type="entry name" value="GLUTATHIONE S-TRANSFERASE KAPPA"/>
    <property type="match status" value="1"/>
</dbReference>
<evidence type="ECO:0000313" key="5">
    <source>
        <dbReference type="Proteomes" id="UP000665026"/>
    </source>
</evidence>
<comment type="similarity">
    <text evidence="2">Belongs to the thioredoxin family. DsbA subfamily.</text>
</comment>
<accession>A0A975ESC5</accession>
<dbReference type="InterPro" id="IPR036249">
    <property type="entry name" value="Thioredoxin-like_sf"/>
</dbReference>
<dbReference type="RefSeq" id="WP_209357986.1">
    <property type="nucleotide sequence ID" value="NZ_CP060010.1"/>
</dbReference>
<dbReference type="PANTHER" id="PTHR13887:SF56">
    <property type="entry name" value="THIOREDOXIN-LIKE REDUCTASE RV2466C"/>
    <property type="match status" value="1"/>
</dbReference>
<reference evidence="4" key="1">
    <citation type="submission" date="2020-07" db="EMBL/GenBank/DDBJ databases">
        <title>Genome sequences of bacteria associated with the marine, planktonic diatom Thalassiosira profunda strain ECT2AJA-044.</title>
        <authorList>
            <person name="Gargas C.B."/>
            <person name="Roberts W.R."/>
            <person name="Alverson A.J."/>
        </authorList>
    </citation>
    <scope>NUCLEOTIDE SEQUENCE</scope>
    <source>
        <strain evidence="4">ECT2AJA-044</strain>
    </source>
</reference>
<protein>
    <submittedName>
        <fullName evidence="4">DsbA family protein</fullName>
    </submittedName>
</protein>